<gene>
    <name evidence="1" type="ORF">M408DRAFT_327132</name>
</gene>
<keyword evidence="2" id="KW-1185">Reference proteome</keyword>
<evidence type="ECO:0000313" key="1">
    <source>
        <dbReference type="EMBL" id="KIM31657.1"/>
    </source>
</evidence>
<reference evidence="1 2" key="1">
    <citation type="submission" date="2014-04" db="EMBL/GenBank/DDBJ databases">
        <authorList>
            <consortium name="DOE Joint Genome Institute"/>
            <person name="Kuo A."/>
            <person name="Zuccaro A."/>
            <person name="Kohler A."/>
            <person name="Nagy L.G."/>
            <person name="Floudas D."/>
            <person name="Copeland A."/>
            <person name="Barry K.W."/>
            <person name="Cichocki N."/>
            <person name="Veneault-Fourrey C."/>
            <person name="LaButti K."/>
            <person name="Lindquist E.A."/>
            <person name="Lipzen A."/>
            <person name="Lundell T."/>
            <person name="Morin E."/>
            <person name="Murat C."/>
            <person name="Sun H."/>
            <person name="Tunlid A."/>
            <person name="Henrissat B."/>
            <person name="Grigoriev I.V."/>
            <person name="Hibbett D.S."/>
            <person name="Martin F."/>
            <person name="Nordberg H.P."/>
            <person name="Cantor M.N."/>
            <person name="Hua S.X."/>
        </authorList>
    </citation>
    <scope>NUCLEOTIDE SEQUENCE [LARGE SCALE GENOMIC DNA]</scope>
    <source>
        <strain evidence="1 2">MAFF 305830</strain>
    </source>
</reference>
<accession>A0A0C2XRY0</accession>
<name>A0A0C2XRY0_SERVB</name>
<protein>
    <submittedName>
        <fullName evidence="1">Uncharacterized protein</fullName>
    </submittedName>
</protein>
<proteinExistence type="predicted"/>
<sequence length="67" mass="7444">MPFQTVTLTRHLDGTPLIYVLPLSRALFDVDDSSRKGEGALRPSIKTGLTTRSSSSRVISFPYVRSF</sequence>
<dbReference type="EMBL" id="KN824281">
    <property type="protein sequence ID" value="KIM31657.1"/>
    <property type="molecule type" value="Genomic_DNA"/>
</dbReference>
<dbReference type="Proteomes" id="UP000054097">
    <property type="component" value="Unassembled WGS sequence"/>
</dbReference>
<dbReference type="HOGENOM" id="CLU_2814022_0_0_1"/>
<evidence type="ECO:0000313" key="2">
    <source>
        <dbReference type="Proteomes" id="UP000054097"/>
    </source>
</evidence>
<reference evidence="2" key="2">
    <citation type="submission" date="2015-01" db="EMBL/GenBank/DDBJ databases">
        <title>Evolutionary Origins and Diversification of the Mycorrhizal Mutualists.</title>
        <authorList>
            <consortium name="DOE Joint Genome Institute"/>
            <consortium name="Mycorrhizal Genomics Consortium"/>
            <person name="Kohler A."/>
            <person name="Kuo A."/>
            <person name="Nagy L.G."/>
            <person name="Floudas D."/>
            <person name="Copeland A."/>
            <person name="Barry K.W."/>
            <person name="Cichocki N."/>
            <person name="Veneault-Fourrey C."/>
            <person name="LaButti K."/>
            <person name="Lindquist E.A."/>
            <person name="Lipzen A."/>
            <person name="Lundell T."/>
            <person name="Morin E."/>
            <person name="Murat C."/>
            <person name="Riley R."/>
            <person name="Ohm R."/>
            <person name="Sun H."/>
            <person name="Tunlid A."/>
            <person name="Henrissat B."/>
            <person name="Grigoriev I.V."/>
            <person name="Hibbett D.S."/>
            <person name="Martin F."/>
        </authorList>
    </citation>
    <scope>NUCLEOTIDE SEQUENCE [LARGE SCALE GENOMIC DNA]</scope>
    <source>
        <strain evidence="2">MAFF 305830</strain>
    </source>
</reference>
<organism evidence="1 2">
    <name type="scientific">Serendipita vermifera MAFF 305830</name>
    <dbReference type="NCBI Taxonomy" id="933852"/>
    <lineage>
        <taxon>Eukaryota</taxon>
        <taxon>Fungi</taxon>
        <taxon>Dikarya</taxon>
        <taxon>Basidiomycota</taxon>
        <taxon>Agaricomycotina</taxon>
        <taxon>Agaricomycetes</taxon>
        <taxon>Sebacinales</taxon>
        <taxon>Serendipitaceae</taxon>
        <taxon>Serendipita</taxon>
    </lineage>
</organism>
<dbReference type="AlphaFoldDB" id="A0A0C2XRY0"/>